<reference evidence="12 13" key="1">
    <citation type="submission" date="2020-12" db="EMBL/GenBank/DDBJ databases">
        <authorList>
            <person name="Shan Y."/>
        </authorList>
    </citation>
    <scope>NUCLEOTIDE SEQUENCE [LARGE SCALE GENOMIC DNA]</scope>
    <source>
        <strain evidence="13">csc3.9</strain>
    </source>
</reference>
<evidence type="ECO:0000256" key="8">
    <source>
        <dbReference type="HAMAP-Rule" id="MF_00910"/>
    </source>
</evidence>
<dbReference type="GO" id="GO:0032153">
    <property type="term" value="C:cell division site"/>
    <property type="evidence" value="ECO:0007669"/>
    <property type="project" value="UniProtKB-UniRule"/>
</dbReference>
<dbReference type="KEGG" id="snan:I6N98_04205"/>
<dbReference type="InterPro" id="IPR011922">
    <property type="entry name" value="Cell_div_FtsL"/>
</dbReference>
<protein>
    <recommendedName>
        <fullName evidence="8 9">Cell division protein FtsL</fullName>
    </recommendedName>
</protein>
<organism evidence="12 13">
    <name type="scientific">Spongiibacter nanhainus</name>
    <dbReference type="NCBI Taxonomy" id="2794344"/>
    <lineage>
        <taxon>Bacteria</taxon>
        <taxon>Pseudomonadati</taxon>
        <taxon>Pseudomonadota</taxon>
        <taxon>Gammaproteobacteria</taxon>
        <taxon>Cellvibrionales</taxon>
        <taxon>Spongiibacteraceae</taxon>
        <taxon>Spongiibacter</taxon>
    </lineage>
</organism>
<dbReference type="GO" id="GO:0005886">
    <property type="term" value="C:plasma membrane"/>
    <property type="evidence" value="ECO:0007669"/>
    <property type="project" value="UniProtKB-SubCell"/>
</dbReference>
<evidence type="ECO:0000313" key="12">
    <source>
        <dbReference type="EMBL" id="QQD19066.1"/>
    </source>
</evidence>
<gene>
    <name evidence="8 12" type="primary">ftsL</name>
    <name evidence="12" type="ORF">I6N98_04205</name>
</gene>
<feature type="region of interest" description="Disordered" evidence="11">
    <location>
        <begin position="1"/>
        <end position="26"/>
    </location>
</feature>
<comment type="subcellular location">
    <subcellularLocation>
        <location evidence="8">Cell inner membrane</location>
        <topology evidence="8">Single-pass type II membrane protein</topology>
    </subcellularLocation>
    <subcellularLocation>
        <location evidence="1">Cell membrane</location>
        <topology evidence="1">Single-pass type II membrane protein</topology>
    </subcellularLocation>
    <text evidence="8">Localizes to the division septum where it forms a ring structure.</text>
</comment>
<keyword evidence="10" id="KW-0175">Coiled coil</keyword>
<feature type="region of interest" description="Disordered" evidence="11">
    <location>
        <begin position="99"/>
        <end position="122"/>
    </location>
</feature>
<accession>A0A7T4R261</accession>
<evidence type="ECO:0000256" key="7">
    <source>
        <dbReference type="ARBA" id="ARBA00023306"/>
    </source>
</evidence>
<keyword evidence="8" id="KW-0997">Cell inner membrane</keyword>
<keyword evidence="2 8" id="KW-1003">Cell membrane</keyword>
<proteinExistence type="inferred from homology"/>
<comment type="similarity">
    <text evidence="8">Belongs to the FtsL family.</text>
</comment>
<evidence type="ECO:0000256" key="11">
    <source>
        <dbReference type="SAM" id="MobiDB-lite"/>
    </source>
</evidence>
<dbReference type="PANTHER" id="PTHR37479:SF1">
    <property type="entry name" value="CELL DIVISION PROTEIN FTSL"/>
    <property type="match status" value="1"/>
</dbReference>
<evidence type="ECO:0000256" key="9">
    <source>
        <dbReference type="NCBIfam" id="TIGR02209"/>
    </source>
</evidence>
<keyword evidence="7 8" id="KW-0131">Cell cycle</keyword>
<dbReference type="Proteomes" id="UP000596063">
    <property type="component" value="Chromosome"/>
</dbReference>
<evidence type="ECO:0000256" key="3">
    <source>
        <dbReference type="ARBA" id="ARBA00022618"/>
    </source>
</evidence>
<keyword evidence="13" id="KW-1185">Reference proteome</keyword>
<evidence type="ECO:0000256" key="2">
    <source>
        <dbReference type="ARBA" id="ARBA00022475"/>
    </source>
</evidence>
<evidence type="ECO:0000313" key="13">
    <source>
        <dbReference type="Proteomes" id="UP000596063"/>
    </source>
</evidence>
<feature type="compositionally biased region" description="Low complexity" evidence="11">
    <location>
        <begin position="10"/>
        <end position="24"/>
    </location>
</feature>
<evidence type="ECO:0000256" key="4">
    <source>
        <dbReference type="ARBA" id="ARBA00022692"/>
    </source>
</evidence>
<comment type="function">
    <text evidence="8">Essential cell division protein. May link together the upstream cell division proteins, which are predominantly cytoplasmic, with the downstream cell division proteins, which are predominantly periplasmic.</text>
</comment>
<dbReference type="Pfam" id="PF04999">
    <property type="entry name" value="FtsL"/>
    <property type="match status" value="1"/>
</dbReference>
<keyword evidence="4 8" id="KW-0812">Transmembrane</keyword>
<name>A0A7T4R261_9GAMM</name>
<keyword evidence="3 8" id="KW-0132">Cell division</keyword>
<keyword evidence="5 8" id="KW-1133">Transmembrane helix</keyword>
<evidence type="ECO:0000256" key="10">
    <source>
        <dbReference type="SAM" id="Coils"/>
    </source>
</evidence>
<sequence length="122" mass="13588">MAEAKRKYTGGKARSARRVAGVAAPEQPSPLGGILVPVLLFLVLASSIAVVQSSHKSRRQFSELQELRREAMALEEEWGRLLLEQSTWASPDRVQRLAEDELQMRPPDMREAEMVRGYGKAG</sequence>
<evidence type="ECO:0000256" key="1">
    <source>
        <dbReference type="ARBA" id="ARBA00004401"/>
    </source>
</evidence>
<dbReference type="RefSeq" id="WP_198570551.1">
    <property type="nucleotide sequence ID" value="NZ_CP066167.1"/>
</dbReference>
<dbReference type="EMBL" id="CP066167">
    <property type="protein sequence ID" value="QQD19066.1"/>
    <property type="molecule type" value="Genomic_DNA"/>
</dbReference>
<keyword evidence="6 8" id="KW-0472">Membrane</keyword>
<evidence type="ECO:0000256" key="5">
    <source>
        <dbReference type="ARBA" id="ARBA00022989"/>
    </source>
</evidence>
<evidence type="ECO:0000256" key="6">
    <source>
        <dbReference type="ARBA" id="ARBA00023136"/>
    </source>
</evidence>
<feature type="compositionally biased region" description="Basic and acidic residues" evidence="11">
    <location>
        <begin position="99"/>
        <end position="114"/>
    </location>
</feature>
<dbReference type="GO" id="GO:0043093">
    <property type="term" value="P:FtsZ-dependent cytokinesis"/>
    <property type="evidence" value="ECO:0007669"/>
    <property type="project" value="UniProtKB-UniRule"/>
</dbReference>
<comment type="subunit">
    <text evidence="8">Part of a complex composed of FtsB, FtsL and FtsQ.</text>
</comment>
<dbReference type="HAMAP" id="MF_00910">
    <property type="entry name" value="FtsL"/>
    <property type="match status" value="1"/>
</dbReference>
<feature type="transmembrane region" description="Helical" evidence="8">
    <location>
        <begin position="31"/>
        <end position="51"/>
    </location>
</feature>
<feature type="coiled-coil region" evidence="10">
    <location>
        <begin position="57"/>
        <end position="84"/>
    </location>
</feature>
<dbReference type="AlphaFoldDB" id="A0A7T4R261"/>
<dbReference type="NCBIfam" id="TIGR02209">
    <property type="entry name" value="ftsL_broad"/>
    <property type="match status" value="1"/>
</dbReference>
<dbReference type="PANTHER" id="PTHR37479">
    <property type="entry name" value="CELL DIVISION PROTEIN FTSL"/>
    <property type="match status" value="1"/>
</dbReference>